<proteinExistence type="predicted"/>
<dbReference type="Proteomes" id="UP000321523">
    <property type="component" value="Unassembled WGS sequence"/>
</dbReference>
<reference evidence="3 4" key="1">
    <citation type="submission" date="2019-07" db="EMBL/GenBank/DDBJ databases">
        <title>Whole genome shotgun sequence of Skermanella aerolata NBRC 106429.</title>
        <authorList>
            <person name="Hosoyama A."/>
            <person name="Uohara A."/>
            <person name="Ohji S."/>
            <person name="Ichikawa N."/>
        </authorList>
    </citation>
    <scope>NUCLEOTIDE SEQUENCE [LARGE SCALE GENOMIC DNA]</scope>
    <source>
        <strain evidence="3 4">NBRC 106429</strain>
    </source>
</reference>
<gene>
    <name evidence="3" type="ORF">SAE02_58380</name>
</gene>
<dbReference type="AlphaFoldDB" id="A0A512DZQ5"/>
<dbReference type="OrthoDB" id="9797736at2"/>
<evidence type="ECO:0000256" key="1">
    <source>
        <dbReference type="SAM" id="SignalP"/>
    </source>
</evidence>
<dbReference type="SUPFAM" id="SSF53807">
    <property type="entry name" value="Helical backbone' metal receptor"/>
    <property type="match status" value="1"/>
</dbReference>
<dbReference type="EMBL" id="BJYZ01000030">
    <property type="protein sequence ID" value="GEO41690.1"/>
    <property type="molecule type" value="Genomic_DNA"/>
</dbReference>
<dbReference type="Gene3D" id="3.40.50.1980">
    <property type="entry name" value="Nitrogenase molybdenum iron protein domain"/>
    <property type="match status" value="2"/>
</dbReference>
<dbReference type="InterPro" id="IPR002491">
    <property type="entry name" value="ABC_transptr_periplasmic_BD"/>
</dbReference>
<feature type="domain" description="Fe/B12 periplasmic-binding" evidence="2">
    <location>
        <begin position="29"/>
        <end position="284"/>
    </location>
</feature>
<dbReference type="Pfam" id="PF01497">
    <property type="entry name" value="Peripla_BP_2"/>
    <property type="match status" value="1"/>
</dbReference>
<name>A0A512DZQ5_9PROT</name>
<keyword evidence="4" id="KW-1185">Reference proteome</keyword>
<comment type="caution">
    <text evidence="3">The sequence shown here is derived from an EMBL/GenBank/DDBJ whole genome shotgun (WGS) entry which is preliminary data.</text>
</comment>
<sequence length="300" mass="30619">MMKPVILLAALLLLAPQVSAQTFPQTTGRIVSVGGAVTEIVAKLGLGDRLVAVDSTSLHPPEMRALPQVGYMRALSAEGVAALHPDLVLLSDNAGPPAAIEQMRGLGIPLKLIPDRPTPDGVADKIRAVGAALGRQGEAETMSRETTDRLAAVSRVVEKAAGRPRVLFLMGLGGGAPVAAGRNTAADAMIRLAGGINAIDGYDGYKPASGEAILDAAPDVLLLPTEAVDAAGGRDAVLALPQFAGTPAASSGRLVVMDTLYLLGFGPRLPDAVADLARSLHPELAQDLANDAAPRPGGLL</sequence>
<evidence type="ECO:0000259" key="2">
    <source>
        <dbReference type="PROSITE" id="PS50983"/>
    </source>
</evidence>
<feature type="chain" id="PRO_5021853396" evidence="1">
    <location>
        <begin position="21"/>
        <end position="300"/>
    </location>
</feature>
<dbReference type="InterPro" id="IPR050902">
    <property type="entry name" value="ABC_Transporter_SBP"/>
</dbReference>
<accession>A0A512DZQ5</accession>
<dbReference type="RefSeq" id="WP_044434301.1">
    <property type="nucleotide sequence ID" value="NZ_BJYZ01000030.1"/>
</dbReference>
<evidence type="ECO:0000313" key="4">
    <source>
        <dbReference type="Proteomes" id="UP000321523"/>
    </source>
</evidence>
<evidence type="ECO:0000313" key="3">
    <source>
        <dbReference type="EMBL" id="GEO41690.1"/>
    </source>
</evidence>
<dbReference type="CDD" id="cd01149">
    <property type="entry name" value="HutB"/>
    <property type="match status" value="1"/>
</dbReference>
<keyword evidence="1" id="KW-0732">Signal</keyword>
<dbReference type="PANTHER" id="PTHR30535">
    <property type="entry name" value="VITAMIN B12-BINDING PROTEIN"/>
    <property type="match status" value="1"/>
</dbReference>
<protein>
    <submittedName>
        <fullName evidence="3">Hemin ABC transporter substrate-binding protein</fullName>
    </submittedName>
</protein>
<dbReference type="PROSITE" id="PS50983">
    <property type="entry name" value="FE_B12_PBP"/>
    <property type="match status" value="1"/>
</dbReference>
<organism evidence="3 4">
    <name type="scientific">Skermanella aerolata</name>
    <dbReference type="NCBI Taxonomy" id="393310"/>
    <lineage>
        <taxon>Bacteria</taxon>
        <taxon>Pseudomonadati</taxon>
        <taxon>Pseudomonadota</taxon>
        <taxon>Alphaproteobacteria</taxon>
        <taxon>Rhodospirillales</taxon>
        <taxon>Azospirillaceae</taxon>
        <taxon>Skermanella</taxon>
    </lineage>
</organism>
<feature type="signal peptide" evidence="1">
    <location>
        <begin position="1"/>
        <end position="20"/>
    </location>
</feature>
<dbReference type="PANTHER" id="PTHR30535:SF4">
    <property type="entry name" value="HEMIN-BINDING PERIPLASMIC PROTEIN HMUT"/>
    <property type="match status" value="1"/>
</dbReference>